<gene>
    <name evidence="1" type="ORF">ANN_07271</name>
</gene>
<keyword evidence="2" id="KW-1185">Reference proteome</keyword>
<evidence type="ECO:0000313" key="2">
    <source>
        <dbReference type="Proteomes" id="UP001148838"/>
    </source>
</evidence>
<name>A0ABQ8TGR1_PERAM</name>
<sequence length="177" mass="19764">MIAPKISMTQIMRKPTKAPTTTIHLAIVIEKETVLDAKSATHTQHSTSSSSLRGKAGVWNSSMGFVILQPTAQRNQQLPDVVVVQPLKMGEHSPRNIYYRGYPNGWIERAGDQDIFSKWPPRFPDFSVCDYGFKSMYLHSLRIFQNCDIVSAVPISPFQQTCCRACGVRLLYDGGGT</sequence>
<dbReference type="EMBL" id="JAJSOF020000011">
    <property type="protein sequence ID" value="KAJ4445463.1"/>
    <property type="molecule type" value="Genomic_DNA"/>
</dbReference>
<evidence type="ECO:0000313" key="1">
    <source>
        <dbReference type="EMBL" id="KAJ4445463.1"/>
    </source>
</evidence>
<reference evidence="1 2" key="1">
    <citation type="journal article" date="2022" name="Allergy">
        <title>Genome assembly and annotation of Periplaneta americana reveal a comprehensive cockroach allergen profile.</title>
        <authorList>
            <person name="Wang L."/>
            <person name="Xiong Q."/>
            <person name="Saelim N."/>
            <person name="Wang L."/>
            <person name="Nong W."/>
            <person name="Wan A.T."/>
            <person name="Shi M."/>
            <person name="Liu X."/>
            <person name="Cao Q."/>
            <person name="Hui J.H.L."/>
            <person name="Sookrung N."/>
            <person name="Leung T.F."/>
            <person name="Tungtrongchitr A."/>
            <person name="Tsui S.K.W."/>
        </authorList>
    </citation>
    <scope>NUCLEOTIDE SEQUENCE [LARGE SCALE GENOMIC DNA]</scope>
    <source>
        <strain evidence="1">PWHHKU_190912</strain>
    </source>
</reference>
<proteinExistence type="predicted"/>
<accession>A0ABQ8TGR1</accession>
<dbReference type="Proteomes" id="UP001148838">
    <property type="component" value="Unassembled WGS sequence"/>
</dbReference>
<comment type="caution">
    <text evidence="1">The sequence shown here is derived from an EMBL/GenBank/DDBJ whole genome shotgun (WGS) entry which is preliminary data.</text>
</comment>
<organism evidence="1 2">
    <name type="scientific">Periplaneta americana</name>
    <name type="common">American cockroach</name>
    <name type="synonym">Blatta americana</name>
    <dbReference type="NCBI Taxonomy" id="6978"/>
    <lineage>
        <taxon>Eukaryota</taxon>
        <taxon>Metazoa</taxon>
        <taxon>Ecdysozoa</taxon>
        <taxon>Arthropoda</taxon>
        <taxon>Hexapoda</taxon>
        <taxon>Insecta</taxon>
        <taxon>Pterygota</taxon>
        <taxon>Neoptera</taxon>
        <taxon>Polyneoptera</taxon>
        <taxon>Dictyoptera</taxon>
        <taxon>Blattodea</taxon>
        <taxon>Blattoidea</taxon>
        <taxon>Blattidae</taxon>
        <taxon>Blattinae</taxon>
        <taxon>Periplaneta</taxon>
    </lineage>
</organism>
<protein>
    <submittedName>
        <fullName evidence="1">Uncharacterized protein</fullName>
    </submittedName>
</protein>